<dbReference type="AlphaFoldDB" id="A0A8J7UV14"/>
<dbReference type="RefSeq" id="WP_210512130.1">
    <property type="nucleotide sequence ID" value="NZ_JAFIDN010000007.1"/>
</dbReference>
<proteinExistence type="predicted"/>
<sequence length="699" mass="77637">MELFLEYADYDEFESQEAMEAYLEDLSEIFPLDVNRAAIEKLLMIPGIPERIVHMIDEHRSHNHISSIEDLQEIRGIGTAKVASLRPWLSAGHKRSGLHSVRQDVTVRQMFRFQQVLEKASGYSAQDGTEPHYLGPPFRLQHRQQVSGSRVAANLTQVKLPGEPFEAPAGFDFTSANISISDTGPVSRFVLGDYSARFGQGLVMWSSASFGKGGVSHTAPYRRAHGIMPYGSSGQAGFLRGVAAETKLPVPFVTRSPINSSGNRTKSGDPALVISGFHSSRNRTAVELQGDTIRPPSQSPFHRTENELSRKNNTKEFVTGGNISVRSQRWSAGVTYASFRLNRPVVPASGSSPFRGRDTRNISSDIVVTHNRFRLFAEYALKLSESGDDASGYSQALHPFSTGSSVNGNSTTGNSTTGNTASRNAWIAGISGTIGISDWILSLRNYGPGYWSESGSAFGEGSAPPGNQSGWYAGFRVRPHSRFHIHGFLDRFHFPAPVRSNIRPSAGYEPMIALQYRPSTGMSINVRLRYKKRDTEAEVQDDYLRNIRISSYDTRLAGRFQIDWHVTGSLFLRSQYDMVRTGGLHQETNNGMSLTKVIRTAFRKRWRVDMGLTAFQTTGFSSRLHVYQHDLTHSMASGMVYGTGRRSYLVVRYRPFDSILAEIKYSRTHHFDRAHVGTGHDMTAGPVRSAAGVQLIFQY</sequence>
<dbReference type="SUPFAM" id="SSF47781">
    <property type="entry name" value="RuvA domain 2-like"/>
    <property type="match status" value="1"/>
</dbReference>
<name>A0A8J7UV14_9BACT</name>
<dbReference type="Pfam" id="PF12836">
    <property type="entry name" value="HHH_3"/>
    <property type="match status" value="1"/>
</dbReference>
<accession>A0A8J7UV14</accession>
<evidence type="ECO:0000313" key="1">
    <source>
        <dbReference type="EMBL" id="MBP3192950.1"/>
    </source>
</evidence>
<protein>
    <submittedName>
        <fullName evidence="1">Helix-hairpin-helix domain-containing protein</fullName>
    </submittedName>
</protein>
<comment type="caution">
    <text evidence="1">The sequence shown here is derived from an EMBL/GenBank/DDBJ whole genome shotgun (WGS) entry which is preliminary data.</text>
</comment>
<reference evidence="1" key="1">
    <citation type="submission" date="2021-02" db="EMBL/GenBank/DDBJ databases">
        <title>Natronogracilivirga saccharolytica gen. nov. sp. nov. a new anaerobic, haloalkiliphilic carbohydrate-fermenting bacterium from soda lake and proposing of Cyclonatronumiaceae fam. nov. in the phylum Balneolaeota.</title>
        <authorList>
            <person name="Zhilina T.N."/>
            <person name="Sorokin D.Y."/>
            <person name="Zavarzina D.G."/>
            <person name="Toshchakov S.V."/>
            <person name="Kublanov I.V."/>
        </authorList>
    </citation>
    <scope>NUCLEOTIDE SEQUENCE</scope>
    <source>
        <strain evidence="1">Z-1702</strain>
    </source>
</reference>
<evidence type="ECO:0000313" key="2">
    <source>
        <dbReference type="Proteomes" id="UP000673975"/>
    </source>
</evidence>
<keyword evidence="2" id="KW-1185">Reference proteome</keyword>
<dbReference type="Gene3D" id="1.10.150.320">
    <property type="entry name" value="Photosystem II 12 kDa extrinsic protein"/>
    <property type="match status" value="1"/>
</dbReference>
<dbReference type="InterPro" id="IPR010994">
    <property type="entry name" value="RuvA_2-like"/>
</dbReference>
<dbReference type="EMBL" id="JAFIDN010000007">
    <property type="protein sequence ID" value="MBP3192950.1"/>
    <property type="molecule type" value="Genomic_DNA"/>
</dbReference>
<gene>
    <name evidence="1" type="ORF">NATSA_09775</name>
</gene>
<dbReference type="Proteomes" id="UP000673975">
    <property type="component" value="Unassembled WGS sequence"/>
</dbReference>
<organism evidence="1 2">
    <name type="scientific">Natronogracilivirga saccharolytica</name>
    <dbReference type="NCBI Taxonomy" id="2812953"/>
    <lineage>
        <taxon>Bacteria</taxon>
        <taxon>Pseudomonadati</taxon>
        <taxon>Balneolota</taxon>
        <taxon>Balneolia</taxon>
        <taxon>Balneolales</taxon>
        <taxon>Cyclonatronaceae</taxon>
        <taxon>Natronogracilivirga</taxon>
    </lineage>
</organism>